<dbReference type="InterPro" id="IPR055081">
    <property type="entry name" value="NLP1-9_GAF"/>
</dbReference>
<dbReference type="OrthoDB" id="1722787at2759"/>
<evidence type="ECO:0000313" key="3">
    <source>
        <dbReference type="EMBL" id="OTG03976.1"/>
    </source>
</evidence>
<feature type="domain" description="PB1" evidence="1">
    <location>
        <begin position="450"/>
        <end position="534"/>
    </location>
</feature>
<dbReference type="InterPro" id="IPR053793">
    <property type="entry name" value="PB1-like"/>
</dbReference>
<evidence type="ECO:0000259" key="1">
    <source>
        <dbReference type="PROSITE" id="PS51745"/>
    </source>
</evidence>
<proteinExistence type="predicted"/>
<dbReference type="AlphaFoldDB" id="A0A251T0C8"/>
<dbReference type="Gramene" id="mRNA:HanXRQr2_Chr12g0524901">
    <property type="protein sequence ID" value="mRNA:HanXRQr2_Chr12g0524901"/>
    <property type="gene ID" value="HanXRQr2_Chr12g0524901"/>
</dbReference>
<protein>
    <submittedName>
        <fullName evidence="2 3">PB1 domain-containing protein</fullName>
    </submittedName>
</protein>
<dbReference type="InParanoid" id="A0A251T0C8"/>
<dbReference type="Proteomes" id="UP000215914">
    <property type="component" value="Chromosome 12"/>
</dbReference>
<dbReference type="PANTHER" id="PTHR32002">
    <property type="entry name" value="PROTEIN NLP8"/>
    <property type="match status" value="1"/>
</dbReference>
<reference evidence="2 4" key="1">
    <citation type="journal article" date="2017" name="Nature">
        <title>The sunflower genome provides insights into oil metabolism, flowering and Asterid evolution.</title>
        <authorList>
            <person name="Badouin H."/>
            <person name="Gouzy J."/>
            <person name="Grassa C.J."/>
            <person name="Murat F."/>
            <person name="Staton S.E."/>
            <person name="Cottret L."/>
            <person name="Lelandais-Briere C."/>
            <person name="Owens G.L."/>
            <person name="Carrere S."/>
            <person name="Mayjonade B."/>
            <person name="Legrand L."/>
            <person name="Gill N."/>
            <person name="Kane N.C."/>
            <person name="Bowers J.E."/>
            <person name="Hubner S."/>
            <person name="Bellec A."/>
            <person name="Berard A."/>
            <person name="Berges H."/>
            <person name="Blanchet N."/>
            <person name="Boniface M.C."/>
            <person name="Brunel D."/>
            <person name="Catrice O."/>
            <person name="Chaidir N."/>
            <person name="Claudel C."/>
            <person name="Donnadieu C."/>
            <person name="Faraut T."/>
            <person name="Fievet G."/>
            <person name="Helmstetter N."/>
            <person name="King M."/>
            <person name="Knapp S.J."/>
            <person name="Lai Z."/>
            <person name="Le Paslier M.C."/>
            <person name="Lippi Y."/>
            <person name="Lorenzon L."/>
            <person name="Mandel J.R."/>
            <person name="Marage G."/>
            <person name="Marchand G."/>
            <person name="Marquand E."/>
            <person name="Bret-Mestries E."/>
            <person name="Morien E."/>
            <person name="Nambeesan S."/>
            <person name="Nguyen T."/>
            <person name="Pegot-Espagnet P."/>
            <person name="Pouilly N."/>
            <person name="Raftis F."/>
            <person name="Sallet E."/>
            <person name="Schiex T."/>
            <person name="Thomas J."/>
            <person name="Vandecasteele C."/>
            <person name="Vares D."/>
            <person name="Vear F."/>
            <person name="Vautrin S."/>
            <person name="Crespi M."/>
            <person name="Mangin B."/>
            <person name="Burke J.M."/>
            <person name="Salse J."/>
            <person name="Munos S."/>
            <person name="Vincourt P."/>
            <person name="Rieseberg L.H."/>
            <person name="Langlade N.B."/>
        </authorList>
    </citation>
    <scope>NUCLEOTIDE SEQUENCE [LARGE SCALE GENOMIC DNA]</scope>
    <source>
        <strain evidence="4">cv. SF193</strain>
        <tissue evidence="2">Leaves</tissue>
    </source>
</reference>
<accession>A0A251T0C8</accession>
<dbReference type="PROSITE" id="PS51745">
    <property type="entry name" value="PB1"/>
    <property type="match status" value="1"/>
</dbReference>
<reference evidence="2" key="3">
    <citation type="submission" date="2020-06" db="EMBL/GenBank/DDBJ databases">
        <title>Helianthus annuus Genome sequencing and assembly Release 2.</title>
        <authorList>
            <person name="Gouzy J."/>
            <person name="Langlade N."/>
            <person name="Munos S."/>
        </authorList>
    </citation>
    <scope>NUCLEOTIDE SEQUENCE</scope>
    <source>
        <tissue evidence="2">Leaves</tissue>
    </source>
</reference>
<organism evidence="3 4">
    <name type="scientific">Helianthus annuus</name>
    <name type="common">Common sunflower</name>
    <dbReference type="NCBI Taxonomy" id="4232"/>
    <lineage>
        <taxon>Eukaryota</taxon>
        <taxon>Viridiplantae</taxon>
        <taxon>Streptophyta</taxon>
        <taxon>Embryophyta</taxon>
        <taxon>Tracheophyta</taxon>
        <taxon>Spermatophyta</taxon>
        <taxon>Magnoliopsida</taxon>
        <taxon>eudicotyledons</taxon>
        <taxon>Gunneridae</taxon>
        <taxon>Pentapetalae</taxon>
        <taxon>asterids</taxon>
        <taxon>campanulids</taxon>
        <taxon>Asterales</taxon>
        <taxon>Asteraceae</taxon>
        <taxon>Asteroideae</taxon>
        <taxon>Heliantheae alliance</taxon>
        <taxon>Heliantheae</taxon>
        <taxon>Helianthus</taxon>
    </lineage>
</organism>
<reference evidence="3" key="2">
    <citation type="submission" date="2017-02" db="EMBL/GenBank/DDBJ databases">
        <title>Sunflower complete genome.</title>
        <authorList>
            <person name="Langlade N."/>
            <person name="Munos S."/>
        </authorList>
    </citation>
    <scope>NUCLEOTIDE SEQUENCE [LARGE SCALE GENOMIC DNA]</scope>
    <source>
        <tissue evidence="3">Leaves</tissue>
    </source>
</reference>
<dbReference type="Pfam" id="PF22922">
    <property type="entry name" value="GAF_NLP"/>
    <property type="match status" value="1"/>
</dbReference>
<name>A0A251T0C8_HELAN</name>
<dbReference type="EMBL" id="MNCJ02000327">
    <property type="protein sequence ID" value="KAF5776497.1"/>
    <property type="molecule type" value="Genomic_DNA"/>
</dbReference>
<sequence length="536" mass="60112">MGDDDVTNAWPKIVPDRKAFWPRGHKPCDAVKEKILSAFRNVKSFPLKRIIIQFWEPLEIIAGVRVLSCFGNPFALSPVNYRLRKYRSLCVRYYYAIILNNNDGLQVDHPDMIISGAPPATAYLNLFPEVVLDLGLHRGTPLVDLALECELTCFMMIPVFSEAGCVGVVEVSMRIPADLIVIFNDLKRQLKEVGLCICPPWRFVRPYKALSVGDLTLATTEIRKALQVVVQSHAITLGQVWMPYESRRCQMSRMLLGKLPGYCVVNPAGVHLSSIELFFHGFHCLPLKMGEGLVGRTLATRQPHLCRNIHKLSDNRGVLAVLSANFKCASFVICLTSSLTGEVNYVFEFFWPQTLDHLALMEALLLTLREHLPSFKYASGARLGDELLVVDVDNSSSSGSASTPLKIFPRNKSSAAGRKRTRASVVMKRESLEGQSELTNIINSEGEDDDLIIFAVYKVDYRLLFLPSSSTYDNFMEKIKQEFELNPAGTYKIKYQVLPGEWYSLTDGTCLKSCVSSYRTSKNIDHVKLLVLAADD</sequence>
<dbReference type="InterPro" id="IPR045012">
    <property type="entry name" value="NLP"/>
</dbReference>
<gene>
    <name evidence="3" type="ORF">HannXRQ_Chr12g0357241</name>
    <name evidence="2" type="ORF">HanXRQr2_Chr12g0524901</name>
</gene>
<evidence type="ECO:0000313" key="4">
    <source>
        <dbReference type="Proteomes" id="UP000215914"/>
    </source>
</evidence>
<dbReference type="SUPFAM" id="SSF54277">
    <property type="entry name" value="CAD &amp; PB1 domains"/>
    <property type="match status" value="1"/>
</dbReference>
<dbReference type="GO" id="GO:0003700">
    <property type="term" value="F:DNA-binding transcription factor activity"/>
    <property type="evidence" value="ECO:0007669"/>
    <property type="project" value="InterPro"/>
</dbReference>
<keyword evidence="4" id="KW-1185">Reference proteome</keyword>
<evidence type="ECO:0000313" key="2">
    <source>
        <dbReference type="EMBL" id="KAF5776497.1"/>
    </source>
</evidence>
<dbReference type="PANTHER" id="PTHR32002:SF49">
    <property type="entry name" value="BILE ACID:SODIUM SYMPORTER_ARSENICAL RESISTANCE PROTEIN ACR3-RELATED"/>
    <property type="match status" value="1"/>
</dbReference>
<dbReference type="EMBL" id="CM007901">
    <property type="protein sequence ID" value="OTG03976.1"/>
    <property type="molecule type" value="Genomic_DNA"/>
</dbReference>